<sequence>MSPPPPPPSRPPKPPKPHPSIAAISKFLSTLPQNQKDISQPPPLPSKLRYDIYGSLLLLPPTSPLTTPPWSTYISSLPMQTKSEFFATLARSLNVTHIAVNSPIALKTLPSNEEGNNEEQSENYIRAPRITPLYGSFSTNHNTNSNDENVDFNTTFWTSTTQHGIIQIWAPLYTMFSRGNITEKARIHDIVSSQLKERTGNGGVVVAAVDLFVGIGYFAFSYLKAGVDVVYGWDINAWSVEGCRRGAGGNGWTVKVASSADATTTTAAVGDVEGEEGERLVIFHESNEHAPARLRAIKSMKEKGGVEWPHIMHVNLGLLPTSSGAYKTAVEILSLNEDKRKEAWVHVHENGKKEGVQEMGEGIVRRFRELAGEVCEGEVEVEVEHVEFVKSWAPGVWHCVFDVKVLWR</sequence>
<evidence type="ECO:0000256" key="1">
    <source>
        <dbReference type="ARBA" id="ARBA00049400"/>
    </source>
</evidence>
<dbReference type="InterPro" id="IPR030382">
    <property type="entry name" value="MeTrfase_TRM5/TYW2"/>
</dbReference>
<dbReference type="PANTHER" id="PTHR23245:SF25">
    <property type="entry name" value="TRNA WYBUTOSINE-SYNTHESIZING PROTEIN 2 HOMOLOG"/>
    <property type="match status" value="1"/>
</dbReference>
<comment type="similarity">
    <text evidence="2">Belongs to the class I-like SAM-binding methyltransferase superfamily. TRM5/TYW2 family.</text>
</comment>
<feature type="compositionally biased region" description="Pro residues" evidence="3">
    <location>
        <begin position="1"/>
        <end position="18"/>
    </location>
</feature>
<dbReference type="PIRSF" id="PIRSF038972">
    <property type="entry name" value="Trm12"/>
    <property type="match status" value="1"/>
</dbReference>
<organism evidence="5 6">
    <name type="scientific">Orbilia blumenaviensis</name>
    <dbReference type="NCBI Taxonomy" id="1796055"/>
    <lineage>
        <taxon>Eukaryota</taxon>
        <taxon>Fungi</taxon>
        <taxon>Dikarya</taxon>
        <taxon>Ascomycota</taxon>
        <taxon>Pezizomycotina</taxon>
        <taxon>Orbiliomycetes</taxon>
        <taxon>Orbiliales</taxon>
        <taxon>Orbiliaceae</taxon>
        <taxon>Orbilia</taxon>
    </lineage>
</organism>
<comment type="function">
    <text evidence="2">S-adenosyl-L-methionine-dependent transferase that acts as a component of the wybutosine biosynthesis pathway. Wybutosine is a hyper modified guanosine with a tricyclic base found at the 3'-position adjacent to the anticodon of eukaryotic phenylalanine tRNA. Catalyzes the transfer of the alpha-amino-alpha-carboxypropyl (acp) group from S-adenosyl-L-methionine to the C-7 position of 4-demethylwyosine (imG-14) to produce wybutosine-86.</text>
</comment>
<dbReference type="AlphaFoldDB" id="A0AAV9UQ59"/>
<keyword evidence="2" id="KW-0808">Transferase</keyword>
<keyword evidence="2" id="KW-0819">tRNA processing</keyword>
<dbReference type="PROSITE" id="PS51684">
    <property type="entry name" value="SAM_MT_TRM5_TYW2"/>
    <property type="match status" value="1"/>
</dbReference>
<evidence type="ECO:0000259" key="4">
    <source>
        <dbReference type="PROSITE" id="PS51684"/>
    </source>
</evidence>
<comment type="catalytic activity">
    <reaction evidence="1">
        <text>4-demethylwyosine(37) in tRNA(Phe) + S-adenosyl-L-methionine = 4-demethyl-7-[(3S)-3-amino-3-carboxypropyl]wyosine(37) in tRNA(Phe) + S-methyl-5'-thioadenosine + H(+)</text>
        <dbReference type="Rhea" id="RHEA:36355"/>
        <dbReference type="Rhea" id="RHEA-COMP:10164"/>
        <dbReference type="Rhea" id="RHEA-COMP:10378"/>
        <dbReference type="ChEBI" id="CHEBI:15378"/>
        <dbReference type="ChEBI" id="CHEBI:17509"/>
        <dbReference type="ChEBI" id="CHEBI:59789"/>
        <dbReference type="ChEBI" id="CHEBI:64315"/>
        <dbReference type="ChEBI" id="CHEBI:73550"/>
        <dbReference type="EC" id="2.5.1.114"/>
    </reaction>
</comment>
<dbReference type="GO" id="GO:0102522">
    <property type="term" value="F:tRNA 4-demethylwyosine alpha-amino-alpha-carboxypropyltransferase activity"/>
    <property type="evidence" value="ECO:0007669"/>
    <property type="project" value="UniProtKB-EC"/>
</dbReference>
<dbReference type="Proteomes" id="UP001373714">
    <property type="component" value="Unassembled WGS sequence"/>
</dbReference>
<dbReference type="InterPro" id="IPR029063">
    <property type="entry name" value="SAM-dependent_MTases_sf"/>
</dbReference>
<feature type="region of interest" description="Disordered" evidence="3">
    <location>
        <begin position="1"/>
        <end position="21"/>
    </location>
</feature>
<comment type="caution">
    <text evidence="5">The sequence shown here is derived from an EMBL/GenBank/DDBJ whole genome shotgun (WGS) entry which is preliminary data.</text>
</comment>
<evidence type="ECO:0000256" key="3">
    <source>
        <dbReference type="SAM" id="MobiDB-lite"/>
    </source>
</evidence>
<comment type="subcellular location">
    <subcellularLocation>
        <location evidence="2">Cytoplasm</location>
    </subcellularLocation>
</comment>
<evidence type="ECO:0000313" key="6">
    <source>
        <dbReference type="Proteomes" id="UP001373714"/>
    </source>
</evidence>
<dbReference type="GO" id="GO:0008175">
    <property type="term" value="F:tRNA methyltransferase activity"/>
    <property type="evidence" value="ECO:0007669"/>
    <property type="project" value="TreeGrafter"/>
</dbReference>
<reference evidence="5 6" key="1">
    <citation type="submission" date="2019-10" db="EMBL/GenBank/DDBJ databases">
        <authorList>
            <person name="Palmer J.M."/>
        </authorList>
    </citation>
    <scope>NUCLEOTIDE SEQUENCE [LARGE SCALE GENOMIC DNA]</scope>
    <source>
        <strain evidence="5 6">TWF730</strain>
    </source>
</reference>
<evidence type="ECO:0000313" key="5">
    <source>
        <dbReference type="EMBL" id="KAK6345885.1"/>
    </source>
</evidence>
<keyword evidence="6" id="KW-1185">Reference proteome</keyword>
<dbReference type="SUPFAM" id="SSF53335">
    <property type="entry name" value="S-adenosyl-L-methionine-dependent methyltransferases"/>
    <property type="match status" value="1"/>
</dbReference>
<dbReference type="GO" id="GO:0008757">
    <property type="term" value="F:S-adenosylmethionine-dependent methyltransferase activity"/>
    <property type="evidence" value="ECO:0007669"/>
    <property type="project" value="InterPro"/>
</dbReference>
<keyword evidence="2" id="KW-0949">S-adenosyl-L-methionine</keyword>
<dbReference type="EMBL" id="JAVHNS010000008">
    <property type="protein sequence ID" value="KAK6345885.1"/>
    <property type="molecule type" value="Genomic_DNA"/>
</dbReference>
<dbReference type="GO" id="GO:0031591">
    <property type="term" value="P:wybutosine biosynthetic process"/>
    <property type="evidence" value="ECO:0007669"/>
    <property type="project" value="InterPro"/>
</dbReference>
<feature type="domain" description="SAM-dependent methyltransferase TRM5/TYW2-type" evidence="4">
    <location>
        <begin position="86"/>
        <end position="407"/>
    </location>
</feature>
<evidence type="ECO:0000256" key="2">
    <source>
        <dbReference type="PIRNR" id="PIRNR038972"/>
    </source>
</evidence>
<dbReference type="GO" id="GO:0030488">
    <property type="term" value="P:tRNA methylation"/>
    <property type="evidence" value="ECO:0007669"/>
    <property type="project" value="TreeGrafter"/>
</dbReference>
<name>A0AAV9UQ59_9PEZI</name>
<keyword evidence="2" id="KW-0963">Cytoplasm</keyword>
<dbReference type="PANTHER" id="PTHR23245">
    <property type="entry name" value="TRNA METHYLTRANSFERASE"/>
    <property type="match status" value="1"/>
</dbReference>
<dbReference type="Gene3D" id="3.40.50.150">
    <property type="entry name" value="Vaccinia Virus protein VP39"/>
    <property type="match status" value="1"/>
</dbReference>
<proteinExistence type="inferred from homology"/>
<dbReference type="GO" id="GO:0005737">
    <property type="term" value="C:cytoplasm"/>
    <property type="evidence" value="ECO:0007669"/>
    <property type="project" value="UniProtKB-SubCell"/>
</dbReference>
<accession>A0AAV9UQ59</accession>
<gene>
    <name evidence="5" type="ORF">TWF730_010228</name>
</gene>
<protein>
    <recommendedName>
        <fullName evidence="2">tRNA wybutosine-synthesizing protein 2</fullName>
        <shortName evidence="2">tRNA-yW-synthesizing protein 2</shortName>
    </recommendedName>
    <alternativeName>
        <fullName evidence="2">tRNA(Phe) (4-demethylwyosine(37)-C(7)) aminocarboxypropyltransferase</fullName>
    </alternativeName>
</protein>
<comment type="pathway">
    <text evidence="2">tRNA modification; wybutosine-tRNA(Phe) biosynthesis.</text>
</comment>
<dbReference type="InterPro" id="IPR026274">
    <property type="entry name" value="tRNA_wybutosine_synth_prot_2"/>
</dbReference>